<keyword evidence="4 10" id="KW-0812">Transmembrane</keyword>
<keyword evidence="13" id="KW-1185">Reference proteome</keyword>
<keyword evidence="8" id="KW-0333">Golgi apparatus</keyword>
<evidence type="ECO:0000256" key="6">
    <source>
        <dbReference type="ARBA" id="ARBA00022753"/>
    </source>
</evidence>
<dbReference type="SUPFAM" id="SSF56281">
    <property type="entry name" value="Metallo-hydrolase/oxidoreductase"/>
    <property type="match status" value="1"/>
</dbReference>
<sequence length="239" mass="25830">MDVLPPSLAPISRLISPSTKLPWPLPLPCRTVADGVVEGGDTHVSVLRRPALTKLRSPSSSFPAPPRRHCVSAASPIYHQISRIDSIVLTHEHADAILGLDVVRSLQPISPTNGVAQFSWNIIAEDCNQSFFASGLKLTPLPVIHGEDYIRLGFLFGDKSKVAYLSDVSWIPATTEYVAIVYSATAALPFGTILVIVLIWTLVTSPLLVLGGIAGKNSKAEFQAPIRTTKYPREIPPLP</sequence>
<evidence type="ECO:0000313" key="12">
    <source>
        <dbReference type="EMBL" id="MED6152589.1"/>
    </source>
</evidence>
<evidence type="ECO:0000256" key="1">
    <source>
        <dbReference type="ARBA" id="ARBA00004337"/>
    </source>
</evidence>
<keyword evidence="9 10" id="KW-0472">Membrane</keyword>
<gene>
    <name evidence="12" type="ORF">PIB30_093500</name>
</gene>
<evidence type="ECO:0000313" key="13">
    <source>
        <dbReference type="Proteomes" id="UP001341840"/>
    </source>
</evidence>
<dbReference type="Pfam" id="PF02990">
    <property type="entry name" value="EMP70"/>
    <property type="match status" value="1"/>
</dbReference>
<dbReference type="PANTHER" id="PTHR42663">
    <property type="entry name" value="HYDROLASE C777.06C-RELATED-RELATED"/>
    <property type="match status" value="1"/>
</dbReference>
<protein>
    <recommendedName>
        <fullName evidence="11">Metallo-beta-lactamase domain-containing protein</fullName>
    </recommendedName>
</protein>
<evidence type="ECO:0000256" key="8">
    <source>
        <dbReference type="ARBA" id="ARBA00023034"/>
    </source>
</evidence>
<comment type="similarity">
    <text evidence="3">Belongs to the nonaspanin (TM9SF) (TC 9.A.2) family.</text>
</comment>
<dbReference type="InterPro" id="IPR004240">
    <property type="entry name" value="EMP70"/>
</dbReference>
<keyword evidence="5" id="KW-0732">Signal</keyword>
<dbReference type="Proteomes" id="UP001341840">
    <property type="component" value="Unassembled WGS sequence"/>
</dbReference>
<dbReference type="Pfam" id="PF12706">
    <property type="entry name" value="Lactamase_B_2"/>
    <property type="match status" value="1"/>
</dbReference>
<dbReference type="InterPro" id="IPR001279">
    <property type="entry name" value="Metallo-B-lactamas"/>
</dbReference>
<reference evidence="12 13" key="1">
    <citation type="journal article" date="2023" name="Plants (Basel)">
        <title>Bridging the Gap: Combining Genomics and Transcriptomics Approaches to Understand Stylosanthes scabra, an Orphan Legume from the Brazilian Caatinga.</title>
        <authorList>
            <person name="Ferreira-Neto J.R.C."/>
            <person name="da Silva M.D."/>
            <person name="Binneck E."/>
            <person name="de Melo N.F."/>
            <person name="da Silva R.H."/>
            <person name="de Melo A.L.T.M."/>
            <person name="Pandolfi V."/>
            <person name="Bustamante F.O."/>
            <person name="Brasileiro-Vidal A.C."/>
            <person name="Benko-Iseppon A.M."/>
        </authorList>
    </citation>
    <scope>NUCLEOTIDE SEQUENCE [LARGE SCALE GENOMIC DNA]</scope>
    <source>
        <tissue evidence="12">Leaves</tissue>
    </source>
</reference>
<feature type="domain" description="Metallo-beta-lactamase" evidence="11">
    <location>
        <begin position="77"/>
        <end position="174"/>
    </location>
</feature>
<feature type="transmembrane region" description="Helical" evidence="10">
    <location>
        <begin position="187"/>
        <end position="210"/>
    </location>
</feature>
<evidence type="ECO:0000256" key="4">
    <source>
        <dbReference type="ARBA" id="ARBA00022692"/>
    </source>
</evidence>
<evidence type="ECO:0000256" key="5">
    <source>
        <dbReference type="ARBA" id="ARBA00022729"/>
    </source>
</evidence>
<comment type="caution">
    <text evidence="12">The sequence shown here is derived from an EMBL/GenBank/DDBJ whole genome shotgun (WGS) entry which is preliminary data.</text>
</comment>
<evidence type="ECO:0000259" key="11">
    <source>
        <dbReference type="Pfam" id="PF12706"/>
    </source>
</evidence>
<evidence type="ECO:0000256" key="7">
    <source>
        <dbReference type="ARBA" id="ARBA00022989"/>
    </source>
</evidence>
<evidence type="ECO:0000256" key="2">
    <source>
        <dbReference type="ARBA" id="ARBA00004653"/>
    </source>
</evidence>
<accession>A0ABU6TUR5</accession>
<organism evidence="12 13">
    <name type="scientific">Stylosanthes scabra</name>
    <dbReference type="NCBI Taxonomy" id="79078"/>
    <lineage>
        <taxon>Eukaryota</taxon>
        <taxon>Viridiplantae</taxon>
        <taxon>Streptophyta</taxon>
        <taxon>Embryophyta</taxon>
        <taxon>Tracheophyta</taxon>
        <taxon>Spermatophyta</taxon>
        <taxon>Magnoliopsida</taxon>
        <taxon>eudicotyledons</taxon>
        <taxon>Gunneridae</taxon>
        <taxon>Pentapetalae</taxon>
        <taxon>rosids</taxon>
        <taxon>fabids</taxon>
        <taxon>Fabales</taxon>
        <taxon>Fabaceae</taxon>
        <taxon>Papilionoideae</taxon>
        <taxon>50 kb inversion clade</taxon>
        <taxon>dalbergioids sensu lato</taxon>
        <taxon>Dalbergieae</taxon>
        <taxon>Pterocarpus clade</taxon>
        <taxon>Stylosanthes</taxon>
    </lineage>
</organism>
<name>A0ABU6TUR5_9FABA</name>
<evidence type="ECO:0000256" key="10">
    <source>
        <dbReference type="SAM" id="Phobius"/>
    </source>
</evidence>
<keyword evidence="7 10" id="KW-1133">Transmembrane helix</keyword>
<evidence type="ECO:0000256" key="9">
    <source>
        <dbReference type="ARBA" id="ARBA00023136"/>
    </source>
</evidence>
<keyword evidence="6" id="KW-0967">Endosome</keyword>
<proteinExistence type="inferred from homology"/>
<evidence type="ECO:0000256" key="3">
    <source>
        <dbReference type="ARBA" id="ARBA00005227"/>
    </source>
</evidence>
<comment type="subcellular location">
    <subcellularLocation>
        <location evidence="1">Endosome membrane</location>
        <topology evidence="1">Multi-pass membrane protein</topology>
    </subcellularLocation>
    <subcellularLocation>
        <location evidence="2">Golgi apparatus membrane</location>
        <topology evidence="2">Multi-pass membrane protein</topology>
    </subcellularLocation>
</comment>
<dbReference type="PANTHER" id="PTHR42663:SF6">
    <property type="entry name" value="HYDROLASE C777.06C-RELATED"/>
    <property type="match status" value="1"/>
</dbReference>
<dbReference type="EMBL" id="JASCZI010092620">
    <property type="protein sequence ID" value="MED6152589.1"/>
    <property type="molecule type" value="Genomic_DNA"/>
</dbReference>
<dbReference type="Gene3D" id="3.60.15.10">
    <property type="entry name" value="Ribonuclease Z/Hydroxyacylglutathione hydrolase-like"/>
    <property type="match status" value="2"/>
</dbReference>
<dbReference type="InterPro" id="IPR036866">
    <property type="entry name" value="RibonucZ/Hydroxyglut_hydro"/>
</dbReference>